<evidence type="ECO:0000313" key="1">
    <source>
        <dbReference type="EMBL" id="KFQ60903.1"/>
    </source>
</evidence>
<gene>
    <name evidence="1" type="ORF">N334_02244</name>
</gene>
<accession>A0A091SRG3</accession>
<feature type="non-terminal residue" evidence="1">
    <location>
        <position position="196"/>
    </location>
</feature>
<evidence type="ECO:0000313" key="2">
    <source>
        <dbReference type="Proteomes" id="UP000054150"/>
    </source>
</evidence>
<organism evidence="1 2">
    <name type="scientific">Pelecanus crispus</name>
    <name type="common">Dalmatian pelican</name>
    <dbReference type="NCBI Taxonomy" id="36300"/>
    <lineage>
        <taxon>Eukaryota</taxon>
        <taxon>Metazoa</taxon>
        <taxon>Chordata</taxon>
        <taxon>Craniata</taxon>
        <taxon>Vertebrata</taxon>
        <taxon>Euteleostomi</taxon>
        <taxon>Archelosauria</taxon>
        <taxon>Archosauria</taxon>
        <taxon>Dinosauria</taxon>
        <taxon>Saurischia</taxon>
        <taxon>Theropoda</taxon>
        <taxon>Coelurosauria</taxon>
        <taxon>Aves</taxon>
        <taxon>Neognathae</taxon>
        <taxon>Neoaves</taxon>
        <taxon>Aequornithes</taxon>
        <taxon>Pelecaniformes</taxon>
        <taxon>Pelecanidae</taxon>
        <taxon>Pelecanus</taxon>
    </lineage>
</organism>
<reference evidence="1 2" key="1">
    <citation type="submission" date="2014-04" db="EMBL/GenBank/DDBJ databases">
        <title>Genome evolution of avian class.</title>
        <authorList>
            <person name="Zhang G."/>
            <person name="Li C."/>
        </authorList>
    </citation>
    <scope>NUCLEOTIDE SEQUENCE [LARGE SCALE GENOMIC DNA]</scope>
    <source>
        <strain evidence="1">BGI_N334</strain>
    </source>
</reference>
<keyword evidence="2" id="KW-1185">Reference proteome</keyword>
<protein>
    <recommendedName>
        <fullName evidence="3">PO24 protein</fullName>
    </recommendedName>
</protein>
<name>A0A091SRG3_PELCR</name>
<proteinExistence type="predicted"/>
<dbReference type="Proteomes" id="UP000054150">
    <property type="component" value="Unassembled WGS sequence"/>
</dbReference>
<dbReference type="EMBL" id="KK482421">
    <property type="protein sequence ID" value="KFQ60903.1"/>
    <property type="molecule type" value="Genomic_DNA"/>
</dbReference>
<feature type="non-terminal residue" evidence="1">
    <location>
        <position position="1"/>
    </location>
</feature>
<dbReference type="AlphaFoldDB" id="A0A091SRG3"/>
<sequence>RANVYPTREFLARGRQDTSIKACCHCQAENETCSYITGYYPAIQEARIKRHNIICELLMDEAKKKDWVVFQERLVRDAQNELYKPDLVFVKEDQAIVVDVMIRYENKETSLADAAAEKVKKYQHLREQVQEITNVNNVKFMGFPRGAHGKWHAGNYKLLKDLGLSSSRQEKMAWRLSNWALFSSGDIVHMFVSRSR</sequence>
<evidence type="ECO:0008006" key="3">
    <source>
        <dbReference type="Google" id="ProtNLM"/>
    </source>
</evidence>